<evidence type="ECO:0000256" key="1">
    <source>
        <dbReference type="ARBA" id="ARBA00006484"/>
    </source>
</evidence>
<sequence length="264" mass="29653">MQLDLKNKTALVTGSSRGIGKGIAIELAKEGVNVLINGRNYEEVEQTVNEIKLEFPDTFPQNATADIVDIQQREALFKKHPQIDILVNNTGIYEIMKYEDVNDEVWEKYIHTNVLAANGLSKFYLPKMIKNNFGRIIFIASEEAVMPSGQMPQYCMTKTMLLSLSKSLSKLTIGKEVTVNTIMPGPTLSENVHQIIEGMYPNEDMTFSEKEKKFMTTNLPQSEIQRFIRPAEIGRLAAFICSPYASAFKGSPIRMDGGMVPTIY</sequence>
<dbReference type="RefSeq" id="WP_047940195.1">
    <property type="nucleotide sequence ID" value="NZ_JARTLH010000007.1"/>
</dbReference>
<name>A0A0J1LHE9_NIACI</name>
<dbReference type="InterPro" id="IPR050259">
    <property type="entry name" value="SDR"/>
</dbReference>
<dbReference type="Pfam" id="PF00106">
    <property type="entry name" value="adh_short"/>
    <property type="match status" value="1"/>
</dbReference>
<dbReference type="Proteomes" id="UP000036045">
    <property type="component" value="Unassembled WGS sequence"/>
</dbReference>
<dbReference type="OrthoDB" id="9804774at2"/>
<dbReference type="EMBL" id="LDPH01000001">
    <property type="protein sequence ID" value="KLV28500.1"/>
    <property type="molecule type" value="Genomic_DNA"/>
</dbReference>
<organism evidence="3 4">
    <name type="scientific">Niallia circulans</name>
    <name type="common">Bacillus circulans</name>
    <dbReference type="NCBI Taxonomy" id="1397"/>
    <lineage>
        <taxon>Bacteria</taxon>
        <taxon>Bacillati</taxon>
        <taxon>Bacillota</taxon>
        <taxon>Bacilli</taxon>
        <taxon>Bacillales</taxon>
        <taxon>Bacillaceae</taxon>
        <taxon>Niallia</taxon>
    </lineage>
</organism>
<dbReference type="PANTHER" id="PTHR42879">
    <property type="entry name" value="3-OXOACYL-(ACYL-CARRIER-PROTEIN) REDUCTASE"/>
    <property type="match status" value="1"/>
</dbReference>
<protein>
    <submittedName>
        <fullName evidence="3">Oxidoreductase</fullName>
    </submittedName>
</protein>
<comment type="similarity">
    <text evidence="1 2">Belongs to the short-chain dehydrogenases/reductases (SDR) family.</text>
</comment>
<accession>A0A0J1LHE9</accession>
<dbReference type="PRINTS" id="PR00080">
    <property type="entry name" value="SDRFAMILY"/>
</dbReference>
<dbReference type="PATRIC" id="fig|1397.4.peg.407"/>
<keyword evidence="4" id="KW-1185">Reference proteome</keyword>
<dbReference type="InterPro" id="IPR036291">
    <property type="entry name" value="NAD(P)-bd_dom_sf"/>
</dbReference>
<dbReference type="PRINTS" id="PR00081">
    <property type="entry name" value="GDHRDH"/>
</dbReference>
<reference evidence="3 4" key="1">
    <citation type="submission" date="2015-05" db="EMBL/GenBank/DDBJ databases">
        <title>Whole genome sequence and identification of bacterial endophytes from Costus igneus.</title>
        <authorList>
            <person name="Lee Y.P."/>
            <person name="Gan H.M."/>
            <person name="Eng W."/>
            <person name="Wheatley M.S."/>
            <person name="Caraballo A."/>
            <person name="Polter S."/>
            <person name="Savka M.A."/>
            <person name="Hudson A.O."/>
        </authorList>
    </citation>
    <scope>NUCLEOTIDE SEQUENCE [LARGE SCALE GENOMIC DNA]</scope>
    <source>
        <strain evidence="3 4">RIT379</strain>
    </source>
</reference>
<dbReference type="InterPro" id="IPR002347">
    <property type="entry name" value="SDR_fam"/>
</dbReference>
<gene>
    <name evidence="3" type="ORF">ABW02_01835</name>
</gene>
<comment type="caution">
    <text evidence="3">The sequence shown here is derived from an EMBL/GenBank/DDBJ whole genome shotgun (WGS) entry which is preliminary data.</text>
</comment>
<evidence type="ECO:0000313" key="4">
    <source>
        <dbReference type="Proteomes" id="UP000036045"/>
    </source>
</evidence>
<dbReference type="SUPFAM" id="SSF51735">
    <property type="entry name" value="NAD(P)-binding Rossmann-fold domains"/>
    <property type="match status" value="1"/>
</dbReference>
<evidence type="ECO:0000313" key="3">
    <source>
        <dbReference type="EMBL" id="KLV28500.1"/>
    </source>
</evidence>
<proteinExistence type="inferred from homology"/>
<evidence type="ECO:0000256" key="2">
    <source>
        <dbReference type="RuleBase" id="RU000363"/>
    </source>
</evidence>
<dbReference type="CDD" id="cd05233">
    <property type="entry name" value="SDR_c"/>
    <property type="match status" value="1"/>
</dbReference>
<dbReference type="Gene3D" id="3.40.50.720">
    <property type="entry name" value="NAD(P)-binding Rossmann-like Domain"/>
    <property type="match status" value="1"/>
</dbReference>
<dbReference type="AlphaFoldDB" id="A0A0J1LHE9"/>